<keyword evidence="2" id="KW-1185">Reference proteome</keyword>
<dbReference type="InterPro" id="IPR009959">
    <property type="entry name" value="Cyclase_SnoaL-like"/>
</dbReference>
<organism evidence="1 2">
    <name type="scientific">Phyllobacterium bourgognense</name>
    <dbReference type="NCBI Taxonomy" id="314236"/>
    <lineage>
        <taxon>Bacteria</taxon>
        <taxon>Pseudomonadati</taxon>
        <taxon>Pseudomonadota</taxon>
        <taxon>Alphaproteobacteria</taxon>
        <taxon>Hyphomicrobiales</taxon>
        <taxon>Phyllobacteriaceae</taxon>
        <taxon>Phyllobacterium</taxon>
    </lineage>
</organism>
<dbReference type="EMBL" id="QPJM01000009">
    <property type="protein sequence ID" value="RCW81957.1"/>
    <property type="molecule type" value="Genomic_DNA"/>
</dbReference>
<protein>
    <submittedName>
        <fullName evidence="1">Steroid delta-isomerase-like uncharacterized protein</fullName>
    </submittedName>
</protein>
<sequence length="143" mass="15870">MSSASVDELLYSAYNNHDCDGVAKLYSENATHEDVAHGRAKHGRRAIADGLATFFGWFPDARWQPAPSIADDNGTIAIPYVLSATLQTQMGPYRPQGQKISLRGIQVLYLLDGLIFRSDDYWDAATFQKQLNIPTVEAGHENR</sequence>
<comment type="caution">
    <text evidence="1">The sequence shown here is derived from an EMBL/GenBank/DDBJ whole genome shotgun (WGS) entry which is preliminary data.</text>
</comment>
<accession>A0A368YSQ1</accession>
<dbReference type="SUPFAM" id="SSF54427">
    <property type="entry name" value="NTF2-like"/>
    <property type="match status" value="1"/>
</dbReference>
<dbReference type="Pfam" id="PF07366">
    <property type="entry name" value="SnoaL"/>
    <property type="match status" value="1"/>
</dbReference>
<name>A0A368YSQ1_9HYPH</name>
<dbReference type="Gene3D" id="3.10.450.50">
    <property type="match status" value="1"/>
</dbReference>
<proteinExistence type="predicted"/>
<dbReference type="AlphaFoldDB" id="A0A368YSQ1"/>
<dbReference type="Proteomes" id="UP000253324">
    <property type="component" value="Unassembled WGS sequence"/>
</dbReference>
<dbReference type="InterPro" id="IPR032710">
    <property type="entry name" value="NTF2-like_dom_sf"/>
</dbReference>
<keyword evidence="1" id="KW-0413">Isomerase</keyword>
<dbReference type="GO" id="GO:0030638">
    <property type="term" value="P:polyketide metabolic process"/>
    <property type="evidence" value="ECO:0007669"/>
    <property type="project" value="InterPro"/>
</dbReference>
<evidence type="ECO:0000313" key="1">
    <source>
        <dbReference type="EMBL" id="RCW81957.1"/>
    </source>
</evidence>
<evidence type="ECO:0000313" key="2">
    <source>
        <dbReference type="Proteomes" id="UP000253324"/>
    </source>
</evidence>
<reference evidence="1 2" key="1">
    <citation type="submission" date="2018-07" db="EMBL/GenBank/DDBJ databases">
        <title>Genomic Encyclopedia of Type Strains, Phase III (KMG-III): the genomes of soil and plant-associated and newly described type strains.</title>
        <authorList>
            <person name="Whitman W."/>
        </authorList>
    </citation>
    <scope>NUCLEOTIDE SEQUENCE [LARGE SCALE GENOMIC DNA]</scope>
    <source>
        <strain evidence="1 2">31-25a</strain>
    </source>
</reference>
<gene>
    <name evidence="1" type="ORF">C7476_109139</name>
</gene>
<dbReference type="RefSeq" id="WP_114430986.1">
    <property type="nucleotide sequence ID" value="NZ_QPJM01000009.1"/>
</dbReference>
<dbReference type="GO" id="GO:0016853">
    <property type="term" value="F:isomerase activity"/>
    <property type="evidence" value="ECO:0007669"/>
    <property type="project" value="UniProtKB-KW"/>
</dbReference>
<dbReference type="OrthoDB" id="7857582at2"/>